<dbReference type="EMBL" id="QGDJ01000020">
    <property type="protein sequence ID" value="PWJ11184.1"/>
    <property type="molecule type" value="Genomic_DNA"/>
</dbReference>
<reference evidence="2 4" key="1">
    <citation type="submission" date="2016-10" db="EMBL/GenBank/DDBJ databases">
        <authorList>
            <person name="Cai Z."/>
        </authorList>
    </citation>
    <scope>NUCLEOTIDE SEQUENCE [LARGE SCALE GENOMIC DNA]</scope>
    <source>
        <strain evidence="2 4">DSM 25227</strain>
    </source>
</reference>
<accession>A0A2Y9B615</accession>
<proteinExistence type="predicted"/>
<reference evidence="1 3" key="2">
    <citation type="submission" date="2018-03" db="EMBL/GenBank/DDBJ databases">
        <title>Genomic Encyclopedia of Archaeal and Bacterial Type Strains, Phase II (KMG-II): from individual species to whole genera.</title>
        <authorList>
            <person name="Goeker M."/>
        </authorList>
    </citation>
    <scope>NUCLEOTIDE SEQUENCE [LARGE SCALE GENOMIC DNA]</scope>
    <source>
        <strain evidence="1 3">DSM 25227</strain>
    </source>
</reference>
<evidence type="ECO:0000313" key="3">
    <source>
        <dbReference type="Proteomes" id="UP000245839"/>
    </source>
</evidence>
<keyword evidence="3" id="KW-1185">Reference proteome</keyword>
<evidence type="ECO:0000313" key="4">
    <source>
        <dbReference type="Proteomes" id="UP000251571"/>
    </source>
</evidence>
<dbReference type="Proteomes" id="UP000245839">
    <property type="component" value="Unassembled WGS sequence"/>
</dbReference>
<dbReference type="AlphaFoldDB" id="A0A2Y9B615"/>
<evidence type="ECO:0000313" key="2">
    <source>
        <dbReference type="EMBL" id="SSA51485.1"/>
    </source>
</evidence>
<dbReference type="EMBL" id="UETC01000020">
    <property type="protein sequence ID" value="SSA51485.1"/>
    <property type="molecule type" value="Genomic_DNA"/>
</dbReference>
<sequence>MATRGARKVVGDAELEIDLTSANTRTVKAMDAARIRAAMAARTDATEAAEAQRAAARAAIAFKKDGFDIHDVEGALLDV</sequence>
<organism evidence="2 4">
    <name type="scientific">Jannaschia seohaensis</name>
    <dbReference type="NCBI Taxonomy" id="475081"/>
    <lineage>
        <taxon>Bacteria</taxon>
        <taxon>Pseudomonadati</taxon>
        <taxon>Pseudomonadota</taxon>
        <taxon>Alphaproteobacteria</taxon>
        <taxon>Rhodobacterales</taxon>
        <taxon>Roseobacteraceae</taxon>
        <taxon>Jannaschia</taxon>
    </lineage>
</organism>
<protein>
    <submittedName>
        <fullName evidence="2">Uncharacterized protein</fullName>
    </submittedName>
</protein>
<evidence type="ECO:0000313" key="1">
    <source>
        <dbReference type="EMBL" id="PWJ11184.1"/>
    </source>
</evidence>
<dbReference type="Proteomes" id="UP000251571">
    <property type="component" value="Unassembled WGS sequence"/>
</dbReference>
<name>A0A2Y9B615_9RHOB</name>
<gene>
    <name evidence="1" type="ORF">BCF38_12028</name>
    <name evidence="2" type="ORF">SAMN05421539_12028</name>
</gene>
<dbReference type="RefSeq" id="WP_245947689.1">
    <property type="nucleotide sequence ID" value="NZ_QGDJ01000020.1"/>
</dbReference>